<organism evidence="1 2">
    <name type="scientific">Dipteronia dyeriana</name>
    <dbReference type="NCBI Taxonomy" id="168575"/>
    <lineage>
        <taxon>Eukaryota</taxon>
        <taxon>Viridiplantae</taxon>
        <taxon>Streptophyta</taxon>
        <taxon>Embryophyta</taxon>
        <taxon>Tracheophyta</taxon>
        <taxon>Spermatophyta</taxon>
        <taxon>Magnoliopsida</taxon>
        <taxon>eudicotyledons</taxon>
        <taxon>Gunneridae</taxon>
        <taxon>Pentapetalae</taxon>
        <taxon>rosids</taxon>
        <taxon>malvids</taxon>
        <taxon>Sapindales</taxon>
        <taxon>Sapindaceae</taxon>
        <taxon>Hippocastanoideae</taxon>
        <taxon>Acereae</taxon>
        <taxon>Dipteronia</taxon>
    </lineage>
</organism>
<dbReference type="PANTHER" id="PTHR46890">
    <property type="entry name" value="NON-LTR RETROLELEMENT REVERSE TRANSCRIPTASE-LIKE PROTEIN-RELATED"/>
    <property type="match status" value="1"/>
</dbReference>
<reference evidence="1" key="1">
    <citation type="journal article" date="2023" name="Plant J.">
        <title>Genome sequences and population genomics provide insights into the demographic history, inbreeding, and mutation load of two 'living fossil' tree species of Dipteronia.</title>
        <authorList>
            <person name="Feng Y."/>
            <person name="Comes H.P."/>
            <person name="Chen J."/>
            <person name="Zhu S."/>
            <person name="Lu R."/>
            <person name="Zhang X."/>
            <person name="Li P."/>
            <person name="Qiu J."/>
            <person name="Olsen K.M."/>
            <person name="Qiu Y."/>
        </authorList>
    </citation>
    <scope>NUCLEOTIDE SEQUENCE</scope>
    <source>
        <strain evidence="1">KIB01</strain>
    </source>
</reference>
<gene>
    <name evidence="1" type="ORF">Ddye_024701</name>
</gene>
<dbReference type="AlphaFoldDB" id="A0AAD9TWD3"/>
<comment type="caution">
    <text evidence="1">The sequence shown here is derived from an EMBL/GenBank/DDBJ whole genome shotgun (WGS) entry which is preliminary data.</text>
</comment>
<evidence type="ECO:0008006" key="3">
    <source>
        <dbReference type="Google" id="ProtNLM"/>
    </source>
</evidence>
<evidence type="ECO:0000313" key="1">
    <source>
        <dbReference type="EMBL" id="KAK2642938.1"/>
    </source>
</evidence>
<dbReference type="PANTHER" id="PTHR46890:SF50">
    <property type="entry name" value="RNA-DIRECTED DNA POLYMERASE, EUKARYOTA, REVERSE TRANSCRIPTASE ZINC-BINDING DOMAIN PROTEIN-RELATED"/>
    <property type="match status" value="1"/>
</dbReference>
<dbReference type="EMBL" id="JANJYI010000007">
    <property type="protein sequence ID" value="KAK2642938.1"/>
    <property type="molecule type" value="Genomic_DNA"/>
</dbReference>
<dbReference type="InterPro" id="IPR052343">
    <property type="entry name" value="Retrotransposon-Effector_Assoc"/>
</dbReference>
<sequence length="207" mass="23824">MEEYHLALTNQLVLKKLSILEKEYLEANFDNEEICEVIVVTMEINPQGRLMKFIMDFHKNSEIVKEVNYTFITLIPKYGKPEMMVDFRPISSVGSIYKILAKVLTNHVKKTTLGNIWVLGKKWRKWIKDCISFSFLSVIINGSPTQSFGFERGLHQGDTLSPFLFNMVVEGLSCLFRKALVMGMIKRTTFGENGLQVSHLIHNLQMT</sequence>
<dbReference type="Proteomes" id="UP001280121">
    <property type="component" value="Unassembled WGS sequence"/>
</dbReference>
<protein>
    <recommendedName>
        <fullName evidence="3">Reverse transcriptase domain-containing protein</fullName>
    </recommendedName>
</protein>
<proteinExistence type="predicted"/>
<accession>A0AAD9TWD3</accession>
<keyword evidence="2" id="KW-1185">Reference proteome</keyword>
<evidence type="ECO:0000313" key="2">
    <source>
        <dbReference type="Proteomes" id="UP001280121"/>
    </source>
</evidence>
<name>A0AAD9TWD3_9ROSI</name>